<keyword evidence="5" id="KW-1185">Reference proteome</keyword>
<comment type="caution">
    <text evidence="3">The sequence shown here is derived from an EMBL/GenBank/DDBJ whole genome shotgun (WGS) entry which is preliminary data.</text>
</comment>
<evidence type="ECO:0000313" key="5">
    <source>
        <dbReference type="Proteomes" id="UP000622638"/>
    </source>
</evidence>
<dbReference type="NCBIfam" id="NF047539">
    <property type="entry name" value="XAC2610_fam"/>
    <property type="match status" value="1"/>
</dbReference>
<evidence type="ECO:0000256" key="1">
    <source>
        <dbReference type="SAM" id="SignalP"/>
    </source>
</evidence>
<name>A0A6I3T4E1_9BURK</name>
<reference evidence="2" key="1">
    <citation type="journal article" date="2014" name="Int. J. Syst. Evol. Microbiol.">
        <title>Complete genome of a new Firmicutes species belonging to the dominant human colonic microbiota ('Ruminococcus bicirculans') reveals two chromosomes and a selective capacity to utilize plant glucans.</title>
        <authorList>
            <consortium name="NISC Comparative Sequencing Program"/>
            <person name="Wegmann U."/>
            <person name="Louis P."/>
            <person name="Goesmann A."/>
            <person name="Henrissat B."/>
            <person name="Duncan S.H."/>
            <person name="Flint H.J."/>
        </authorList>
    </citation>
    <scope>NUCLEOTIDE SEQUENCE</scope>
    <source>
        <strain evidence="2">CGMCC 1.15931</strain>
    </source>
</reference>
<evidence type="ECO:0000313" key="3">
    <source>
        <dbReference type="EMBL" id="MTV56313.1"/>
    </source>
</evidence>
<sequence>MWRTIFITVLGLASTPAWSVDRQCTPDAKARFTFTWIPKTAAEPNVGSIRITDRAGATVQMLDNVENYYGDSESAVDLMDTRDFNNDGCGDLVVTSSVAGIGNTSTTAFLYHPAGGRFVEHEALSGIMGLDIDPRDRRCVTGFGKGGAVDIHTARYCWSKGRLVLKEEYSVSQRVNLEGEPTCYMHTTTTYRHGKKKVRTECTKDL</sequence>
<protein>
    <recommendedName>
        <fullName evidence="6">VCBS repeat-containing protein</fullName>
    </recommendedName>
</protein>
<evidence type="ECO:0000313" key="4">
    <source>
        <dbReference type="Proteomes" id="UP000430634"/>
    </source>
</evidence>
<gene>
    <name evidence="2" type="ORF">GCM10011572_26390</name>
    <name evidence="3" type="ORF">GM672_26665</name>
</gene>
<reference evidence="2" key="4">
    <citation type="submission" date="2024-05" db="EMBL/GenBank/DDBJ databases">
        <authorList>
            <person name="Sun Q."/>
            <person name="Zhou Y."/>
        </authorList>
    </citation>
    <scope>NUCLEOTIDE SEQUENCE</scope>
    <source>
        <strain evidence="2">CGMCC 1.15931</strain>
    </source>
</reference>
<organism evidence="3 4">
    <name type="scientific">Pseudoduganella buxea</name>
    <dbReference type="NCBI Taxonomy" id="1949069"/>
    <lineage>
        <taxon>Bacteria</taxon>
        <taxon>Pseudomonadati</taxon>
        <taxon>Pseudomonadota</taxon>
        <taxon>Betaproteobacteria</taxon>
        <taxon>Burkholderiales</taxon>
        <taxon>Oxalobacteraceae</taxon>
        <taxon>Telluria group</taxon>
        <taxon>Pseudoduganella</taxon>
    </lineage>
</organism>
<feature type="chain" id="PRO_5026027916" description="VCBS repeat-containing protein" evidence="1">
    <location>
        <begin position="20"/>
        <end position="206"/>
    </location>
</feature>
<evidence type="ECO:0008006" key="6">
    <source>
        <dbReference type="Google" id="ProtNLM"/>
    </source>
</evidence>
<dbReference type="Proteomes" id="UP000622638">
    <property type="component" value="Unassembled WGS sequence"/>
</dbReference>
<dbReference type="InterPro" id="IPR058087">
    <property type="entry name" value="XAC2610_dom"/>
</dbReference>
<dbReference type="AlphaFoldDB" id="A0A6I3T4E1"/>
<dbReference type="RefSeq" id="WP_155473537.1">
    <property type="nucleotide sequence ID" value="NZ_BMKG01000010.1"/>
</dbReference>
<dbReference type="EMBL" id="WNKZ01000153">
    <property type="protein sequence ID" value="MTV56313.1"/>
    <property type="molecule type" value="Genomic_DNA"/>
</dbReference>
<dbReference type="OrthoDB" id="8755280at2"/>
<proteinExistence type="predicted"/>
<dbReference type="Proteomes" id="UP000430634">
    <property type="component" value="Unassembled WGS sequence"/>
</dbReference>
<evidence type="ECO:0000313" key="2">
    <source>
        <dbReference type="EMBL" id="GGC03144.1"/>
    </source>
</evidence>
<keyword evidence="1" id="KW-0732">Signal</keyword>
<feature type="signal peptide" evidence="1">
    <location>
        <begin position="1"/>
        <end position="19"/>
    </location>
</feature>
<reference evidence="5" key="2">
    <citation type="journal article" date="2019" name="Int. J. Syst. Evol. Microbiol.">
        <title>The Global Catalogue of Microorganisms (GCM) 10K type strain sequencing project: providing services to taxonomists for standard genome sequencing and annotation.</title>
        <authorList>
            <consortium name="The Broad Institute Genomics Platform"/>
            <consortium name="The Broad Institute Genome Sequencing Center for Infectious Disease"/>
            <person name="Wu L."/>
            <person name="Ma J."/>
        </authorList>
    </citation>
    <scope>NUCLEOTIDE SEQUENCE [LARGE SCALE GENOMIC DNA]</scope>
    <source>
        <strain evidence="5">CGMCC 1.15931</strain>
    </source>
</reference>
<accession>A0A6I3T4E1</accession>
<dbReference type="EMBL" id="BMKG01000010">
    <property type="protein sequence ID" value="GGC03144.1"/>
    <property type="molecule type" value="Genomic_DNA"/>
</dbReference>
<reference evidence="3 4" key="3">
    <citation type="submission" date="2019-11" db="EMBL/GenBank/DDBJ databases">
        <title>Type strains purchased from KCTC, JCM and DSMZ.</title>
        <authorList>
            <person name="Lu H."/>
        </authorList>
    </citation>
    <scope>NUCLEOTIDE SEQUENCE [LARGE SCALE GENOMIC DNA]</scope>
    <source>
        <strain evidence="3 4">KCTC 52429</strain>
    </source>
</reference>